<comment type="caution">
    <text evidence="2">The sequence shown here is derived from an EMBL/GenBank/DDBJ whole genome shotgun (WGS) entry which is preliminary data.</text>
</comment>
<accession>A0ABV5VSC0</accession>
<feature type="transmembrane region" description="Helical" evidence="1">
    <location>
        <begin position="150"/>
        <end position="174"/>
    </location>
</feature>
<dbReference type="InterPro" id="IPR049500">
    <property type="entry name" value="Peptidase_M50B-like"/>
</dbReference>
<keyword evidence="3" id="KW-1185">Reference proteome</keyword>
<protein>
    <submittedName>
        <fullName evidence="2">M50 family metallopeptidase</fullName>
    </submittedName>
</protein>
<evidence type="ECO:0000256" key="1">
    <source>
        <dbReference type="SAM" id="Phobius"/>
    </source>
</evidence>
<feature type="transmembrane region" description="Helical" evidence="1">
    <location>
        <begin position="101"/>
        <end position="119"/>
    </location>
</feature>
<feature type="transmembrane region" description="Helical" evidence="1">
    <location>
        <begin position="37"/>
        <end position="56"/>
    </location>
</feature>
<proteinExistence type="predicted"/>
<dbReference type="RefSeq" id="WP_344906156.1">
    <property type="nucleotide sequence ID" value="NZ_BAAAYO010000002.1"/>
</dbReference>
<gene>
    <name evidence="2" type="ORF">ACFFNY_06380</name>
</gene>
<name>A0ABV5VSC0_9BACL</name>
<reference evidence="2 3" key="1">
    <citation type="submission" date="2024-09" db="EMBL/GenBank/DDBJ databases">
        <authorList>
            <person name="Sun Q."/>
            <person name="Mori K."/>
        </authorList>
    </citation>
    <scope>NUCLEOTIDE SEQUENCE [LARGE SCALE GENOMIC DNA]</scope>
    <source>
        <strain evidence="2 3">JCM 12520</strain>
    </source>
</reference>
<dbReference type="Pfam" id="PF13398">
    <property type="entry name" value="Peptidase_M50B"/>
    <property type="match status" value="1"/>
</dbReference>
<sequence>MSRWVTTILFLVGSAILTHWIPFSSFFRNVDTMVHELGHAVVTLLLSGKVLYIQLYANHSGVTYSYIERGWKTIPLGLSGYMTASLFALFLFRMYAQSKLIVGYAAMTLLALVSLIFFVNNGFGVMWLIGFIVVNGIAMFVKIPFIHKYYYLLVAFICLEESVMGPITLGVMSITNPGQAGDAAGLARSTWIPAIVWSLLFLVVALWCAKHAIYAFIGKARSSRSSPSRWESQA</sequence>
<organism evidence="2 3">
    <name type="scientific">Paenibacillus hodogayensis</name>
    <dbReference type="NCBI Taxonomy" id="279208"/>
    <lineage>
        <taxon>Bacteria</taxon>
        <taxon>Bacillati</taxon>
        <taxon>Bacillota</taxon>
        <taxon>Bacilli</taxon>
        <taxon>Bacillales</taxon>
        <taxon>Paenibacillaceae</taxon>
        <taxon>Paenibacillus</taxon>
    </lineage>
</organism>
<evidence type="ECO:0000313" key="2">
    <source>
        <dbReference type="EMBL" id="MFB9751194.1"/>
    </source>
</evidence>
<dbReference type="EMBL" id="JBHMAG010000004">
    <property type="protein sequence ID" value="MFB9751194.1"/>
    <property type="molecule type" value="Genomic_DNA"/>
</dbReference>
<evidence type="ECO:0000313" key="3">
    <source>
        <dbReference type="Proteomes" id="UP001589619"/>
    </source>
</evidence>
<keyword evidence="1" id="KW-0812">Transmembrane</keyword>
<keyword evidence="1" id="KW-1133">Transmembrane helix</keyword>
<feature type="transmembrane region" description="Helical" evidence="1">
    <location>
        <begin position="125"/>
        <end position="143"/>
    </location>
</feature>
<keyword evidence="1" id="KW-0472">Membrane</keyword>
<feature type="transmembrane region" description="Helical" evidence="1">
    <location>
        <begin position="76"/>
        <end position="94"/>
    </location>
</feature>
<feature type="transmembrane region" description="Helical" evidence="1">
    <location>
        <begin position="194"/>
        <end position="217"/>
    </location>
</feature>
<feature type="transmembrane region" description="Helical" evidence="1">
    <location>
        <begin position="6"/>
        <end position="25"/>
    </location>
</feature>
<dbReference type="Proteomes" id="UP001589619">
    <property type="component" value="Unassembled WGS sequence"/>
</dbReference>